<dbReference type="Gene3D" id="3.30.1490.300">
    <property type="match status" value="1"/>
</dbReference>
<dbReference type="AlphaFoldDB" id="A0AAJ5UH97"/>
<reference evidence="1" key="2">
    <citation type="submission" date="2022-10" db="EMBL/GenBank/DDBJ databases">
        <authorList>
            <person name="Landa B."/>
            <person name="Arias-Giraldo L.F."/>
            <person name="Roman-Ecija M."/>
            <person name="Velasco-Amo M.P."/>
            <person name="De La Fuente L."/>
            <person name="Marco-Noales E."/>
            <person name="Moralejo E."/>
        </authorList>
    </citation>
    <scope>NUCLEOTIDE SEQUENCE</scope>
    <source>
        <strain evidence="1">CFBP8073</strain>
    </source>
</reference>
<dbReference type="Gene3D" id="3.30.420.40">
    <property type="match status" value="2"/>
</dbReference>
<dbReference type="InterPro" id="IPR050696">
    <property type="entry name" value="FtsA/MreB"/>
</dbReference>
<dbReference type="PIRSF" id="PIRSF019169">
    <property type="entry name" value="PilM"/>
    <property type="match status" value="1"/>
</dbReference>
<dbReference type="SUPFAM" id="SSF53067">
    <property type="entry name" value="Actin-like ATPase domain"/>
    <property type="match status" value="2"/>
</dbReference>
<dbReference type="Pfam" id="PF11104">
    <property type="entry name" value="PilM_2"/>
    <property type="match status" value="1"/>
</dbReference>
<accession>A0AAJ5UH97</accession>
<dbReference type="EMBL" id="CP109886">
    <property type="protein sequence ID" value="WCF27895.1"/>
    <property type="molecule type" value="Genomic_DNA"/>
</dbReference>
<evidence type="ECO:0000313" key="1">
    <source>
        <dbReference type="EMBL" id="WCF27895.1"/>
    </source>
</evidence>
<proteinExistence type="predicted"/>
<reference evidence="1" key="1">
    <citation type="journal article" date="2022" name="Phytopathology">
        <title>Complete circularized genome resources of seven strains of Xylella fastidiosa subsp. fastidiosa using hybrid assembly reveals unknown plasmids.</title>
        <authorList>
            <person name="Velasco-Amo M.D.P."/>
            <person name="Arias-Giraldo L.F.F."/>
            <person name="Ecija M.R."/>
            <person name="De La Fuente L."/>
            <person name="Marco-Noales E."/>
            <person name="Moralejo E."/>
            <person name="Navas-Cort J.A."/>
            <person name="Landa B.B."/>
        </authorList>
    </citation>
    <scope>NUCLEOTIDE SEQUENCE</scope>
    <source>
        <strain evidence="1">CFBP8073</strain>
    </source>
</reference>
<dbReference type="PANTHER" id="PTHR32432">
    <property type="entry name" value="CELL DIVISION PROTEIN FTSA-RELATED"/>
    <property type="match status" value="1"/>
</dbReference>
<protein>
    <submittedName>
        <fullName evidence="1">Type IV pilus assembly protein PilM</fullName>
    </submittedName>
</protein>
<name>A0AAJ5UH97_XYLFS</name>
<dbReference type="PANTHER" id="PTHR32432:SF3">
    <property type="entry name" value="ETHANOLAMINE UTILIZATION PROTEIN EUTJ"/>
    <property type="match status" value="1"/>
</dbReference>
<evidence type="ECO:0000313" key="2">
    <source>
        <dbReference type="Proteomes" id="UP001211513"/>
    </source>
</evidence>
<gene>
    <name evidence="1" type="primary">pilM</name>
    <name evidence="1" type="ORF">OK117_09690</name>
</gene>
<dbReference type="Proteomes" id="UP001211513">
    <property type="component" value="Chromosome"/>
</dbReference>
<dbReference type="InterPro" id="IPR005883">
    <property type="entry name" value="PilM"/>
</dbReference>
<sequence length="360" mass="38393">MPVVRGVFVGLFSKKQSVLVGVDISSTAVKLLQLSRSGNRFKVEHYAVEPLPLNAVAEKGIVEVEQVGEAIRRAVSRSGTKAKFAAAAVAGSAVITKLIPMPAGLDEQDLEAQIEIEATNYIPYPIEEVSLDFEVLGPVPNNTEMVQVLLAASRSENVELRQSALELGGLTAKVIDVEALAVENAFSLIAQELSVGSNALVALIDIGATMSTLNVLHSGRSLYAREQLFGGKQLTDEVMHRYGMTYEEAGQAKRQGGLPQSYEVEVLGPFKDSVIQQISRLLQFFYAGSEYNRVDCIVLAGGCAVIAGLPAMVEERLGVVTVVANPLAQMTLGAKVQAHTLAQDAPALMIATGLALRSFD</sequence>
<organism evidence="1 2">
    <name type="scientific">Xylella fastidiosa subsp. fastidiosa</name>
    <dbReference type="NCBI Taxonomy" id="644356"/>
    <lineage>
        <taxon>Bacteria</taxon>
        <taxon>Pseudomonadati</taxon>
        <taxon>Pseudomonadota</taxon>
        <taxon>Gammaproteobacteria</taxon>
        <taxon>Lysobacterales</taxon>
        <taxon>Lysobacteraceae</taxon>
        <taxon>Xylella</taxon>
    </lineage>
</organism>
<dbReference type="CDD" id="cd24049">
    <property type="entry name" value="ASKHA_NBD_PilM"/>
    <property type="match status" value="1"/>
</dbReference>
<dbReference type="InterPro" id="IPR043129">
    <property type="entry name" value="ATPase_NBD"/>
</dbReference>
<dbReference type="NCBIfam" id="TIGR01175">
    <property type="entry name" value="pilM"/>
    <property type="match status" value="1"/>
</dbReference>